<proteinExistence type="predicted"/>
<comment type="caution">
    <text evidence="2">The sequence shown here is derived from an EMBL/GenBank/DDBJ whole genome shotgun (WGS) entry which is preliminary data.</text>
</comment>
<sequence>MFLRIAACLIVGTLLLARAGAAEIAVSLESGRTLTGTVSAKTDDAQLWLASGSGGLKVLRPIDWDRIVSAEVDGEAVTIEQLRAEQFDLVEPDVRIRSEIIARPVRQASYEEETYVPRLASLDVSATLENWDYDIIADGLVLTIDARDQYGRTIDLQGQYEAELYGLKRYDFYTVPSQRGVVSTRIGRWGGKLDPSDGTNSVRLRFQGWNPETDDSFAPNGLVKVRIIVPGQGVYERKADWVRIRTWSPYRDYSELNQAPNLPYLRR</sequence>
<organism evidence="2 3">
    <name type="scientific">Blastopirellula marina</name>
    <dbReference type="NCBI Taxonomy" id="124"/>
    <lineage>
        <taxon>Bacteria</taxon>
        <taxon>Pseudomonadati</taxon>
        <taxon>Planctomycetota</taxon>
        <taxon>Planctomycetia</taxon>
        <taxon>Pirellulales</taxon>
        <taxon>Pirellulaceae</taxon>
        <taxon>Blastopirellula</taxon>
    </lineage>
</organism>
<gene>
    <name evidence="2" type="ORF">C5Y98_29595</name>
</gene>
<accession>A0A2S8F357</accession>
<evidence type="ECO:0000256" key="1">
    <source>
        <dbReference type="SAM" id="SignalP"/>
    </source>
</evidence>
<evidence type="ECO:0000313" key="2">
    <source>
        <dbReference type="EMBL" id="PQO26547.1"/>
    </source>
</evidence>
<protein>
    <submittedName>
        <fullName evidence="2">Uncharacterized protein</fullName>
    </submittedName>
</protein>
<keyword evidence="1" id="KW-0732">Signal</keyword>
<dbReference type="OrthoDB" id="260020at2"/>
<reference evidence="2 3" key="1">
    <citation type="submission" date="2018-02" db="EMBL/GenBank/DDBJ databases">
        <title>Comparative genomes isolates from brazilian mangrove.</title>
        <authorList>
            <person name="Araujo J.E."/>
            <person name="Taketani R.G."/>
            <person name="Silva M.C.P."/>
            <person name="Loureco M.V."/>
            <person name="Andreote F.D."/>
        </authorList>
    </citation>
    <scope>NUCLEOTIDE SEQUENCE [LARGE SCALE GENOMIC DNA]</scope>
    <source>
        <strain evidence="2 3">NAP PRIS-MGV</strain>
    </source>
</reference>
<feature type="signal peptide" evidence="1">
    <location>
        <begin position="1"/>
        <end position="21"/>
    </location>
</feature>
<dbReference type="RefSeq" id="WP_105360031.1">
    <property type="nucleotide sequence ID" value="NZ_PUIB01000030.1"/>
</dbReference>
<name>A0A2S8F357_9BACT</name>
<dbReference type="Proteomes" id="UP000239388">
    <property type="component" value="Unassembled WGS sequence"/>
</dbReference>
<feature type="chain" id="PRO_5015398567" evidence="1">
    <location>
        <begin position="22"/>
        <end position="267"/>
    </location>
</feature>
<dbReference type="EMBL" id="PUIB01000030">
    <property type="protein sequence ID" value="PQO26547.1"/>
    <property type="molecule type" value="Genomic_DNA"/>
</dbReference>
<evidence type="ECO:0000313" key="3">
    <source>
        <dbReference type="Proteomes" id="UP000239388"/>
    </source>
</evidence>
<dbReference type="AlphaFoldDB" id="A0A2S8F357"/>